<accession>A0AA35X1S6</accession>
<dbReference type="EMBL" id="CASHTH010002892">
    <property type="protein sequence ID" value="CAI8036746.1"/>
    <property type="molecule type" value="Genomic_DNA"/>
</dbReference>
<keyword evidence="5" id="KW-1185">Reference proteome</keyword>
<comment type="similarity">
    <text evidence="1">Belongs to the ATP-dependent AMP-binding enzyme family.</text>
</comment>
<dbReference type="Proteomes" id="UP001174909">
    <property type="component" value="Unassembled WGS sequence"/>
</dbReference>
<dbReference type="SUPFAM" id="SSF56801">
    <property type="entry name" value="Acetyl-CoA synthetase-like"/>
    <property type="match status" value="1"/>
</dbReference>
<dbReference type="InterPro" id="IPR025110">
    <property type="entry name" value="AMP-bd_C"/>
</dbReference>
<keyword evidence="2" id="KW-0436">Ligase</keyword>
<evidence type="ECO:0000256" key="2">
    <source>
        <dbReference type="ARBA" id="ARBA00022598"/>
    </source>
</evidence>
<proteinExistence type="inferred from homology"/>
<evidence type="ECO:0000259" key="3">
    <source>
        <dbReference type="Pfam" id="PF13193"/>
    </source>
</evidence>
<protein>
    <submittedName>
        <fullName evidence="4">Acyl-CoA synthetase YngI</fullName>
    </submittedName>
</protein>
<reference evidence="4" key="1">
    <citation type="submission" date="2023-03" db="EMBL/GenBank/DDBJ databases">
        <authorList>
            <person name="Steffen K."/>
            <person name="Cardenas P."/>
        </authorList>
    </citation>
    <scope>NUCLEOTIDE SEQUENCE</scope>
</reference>
<evidence type="ECO:0000256" key="1">
    <source>
        <dbReference type="ARBA" id="ARBA00006432"/>
    </source>
</evidence>
<dbReference type="Gene3D" id="3.40.50.12780">
    <property type="entry name" value="N-terminal domain of ligase-like"/>
    <property type="match status" value="1"/>
</dbReference>
<dbReference type="Pfam" id="PF13193">
    <property type="entry name" value="AMP-binding_C"/>
    <property type="match status" value="1"/>
</dbReference>
<dbReference type="Gene3D" id="3.30.300.30">
    <property type="match status" value="1"/>
</dbReference>
<evidence type="ECO:0000313" key="5">
    <source>
        <dbReference type="Proteomes" id="UP001174909"/>
    </source>
</evidence>
<dbReference type="GO" id="GO:0006631">
    <property type="term" value="P:fatty acid metabolic process"/>
    <property type="evidence" value="ECO:0007669"/>
    <property type="project" value="TreeGrafter"/>
</dbReference>
<feature type="non-terminal residue" evidence="4">
    <location>
        <position position="1"/>
    </location>
</feature>
<dbReference type="InterPro" id="IPR042099">
    <property type="entry name" value="ANL_N_sf"/>
</dbReference>
<feature type="domain" description="AMP-binding enzyme C-terminal" evidence="3">
    <location>
        <begin position="58"/>
        <end position="92"/>
    </location>
</feature>
<dbReference type="AlphaFoldDB" id="A0AA35X1S6"/>
<gene>
    <name evidence="4" type="ORF">GBAR_LOCUS20590</name>
</gene>
<comment type="caution">
    <text evidence="4">The sequence shown here is derived from an EMBL/GenBank/DDBJ whole genome shotgun (WGS) entry which is preliminary data.</text>
</comment>
<dbReference type="PANTHER" id="PTHR43201:SF5">
    <property type="entry name" value="MEDIUM-CHAIN ACYL-COA LIGASE ACSF2, MITOCHONDRIAL"/>
    <property type="match status" value="1"/>
</dbReference>
<dbReference type="PANTHER" id="PTHR43201">
    <property type="entry name" value="ACYL-COA SYNTHETASE"/>
    <property type="match status" value="1"/>
</dbReference>
<name>A0AA35X1S6_GEOBA</name>
<evidence type="ECO:0000313" key="4">
    <source>
        <dbReference type="EMBL" id="CAI8036746.1"/>
    </source>
</evidence>
<organism evidence="4 5">
    <name type="scientific">Geodia barretti</name>
    <name type="common">Barrett's horny sponge</name>
    <dbReference type="NCBI Taxonomy" id="519541"/>
    <lineage>
        <taxon>Eukaryota</taxon>
        <taxon>Metazoa</taxon>
        <taxon>Porifera</taxon>
        <taxon>Demospongiae</taxon>
        <taxon>Heteroscleromorpha</taxon>
        <taxon>Tetractinellida</taxon>
        <taxon>Astrophorina</taxon>
        <taxon>Geodiidae</taxon>
        <taxon>Geodia</taxon>
    </lineage>
</organism>
<dbReference type="GO" id="GO:0031956">
    <property type="term" value="F:medium-chain fatty acid-CoA ligase activity"/>
    <property type="evidence" value="ECO:0007669"/>
    <property type="project" value="TreeGrafter"/>
</dbReference>
<dbReference type="InterPro" id="IPR045851">
    <property type="entry name" value="AMP-bd_C_sf"/>
</dbReference>
<sequence length="92" mass="10482">MVMKGYFNMPEATADAIDAAGWLHTGDLATVDEDGYYKITGRLKDMIIRGGENVYPREIEEFLYTHPEIDDVQVIGVPDQRFGEEVMAWVRL</sequence>